<evidence type="ECO:0000313" key="2">
    <source>
        <dbReference type="EMBL" id="KIK46540.1"/>
    </source>
</evidence>
<dbReference type="InParanoid" id="A0A0D0A8U6"/>
<accession>A0A0D0A8U6</accession>
<dbReference type="HOGENOM" id="CLU_095065_0_0_1"/>
<organism evidence="2 3">
    <name type="scientific">Suillus luteus UH-Slu-Lm8-n1</name>
    <dbReference type="NCBI Taxonomy" id="930992"/>
    <lineage>
        <taxon>Eukaryota</taxon>
        <taxon>Fungi</taxon>
        <taxon>Dikarya</taxon>
        <taxon>Basidiomycota</taxon>
        <taxon>Agaricomycotina</taxon>
        <taxon>Agaricomycetes</taxon>
        <taxon>Agaricomycetidae</taxon>
        <taxon>Boletales</taxon>
        <taxon>Suillineae</taxon>
        <taxon>Suillaceae</taxon>
        <taxon>Suillus</taxon>
    </lineage>
</organism>
<dbReference type="AlphaFoldDB" id="A0A0D0A8U6"/>
<feature type="region of interest" description="Disordered" evidence="1">
    <location>
        <begin position="1"/>
        <end position="91"/>
    </location>
</feature>
<protein>
    <submittedName>
        <fullName evidence="2">Uncharacterized protein</fullName>
    </submittedName>
</protein>
<reference evidence="2 3" key="1">
    <citation type="submission" date="2014-04" db="EMBL/GenBank/DDBJ databases">
        <authorList>
            <consortium name="DOE Joint Genome Institute"/>
            <person name="Kuo A."/>
            <person name="Ruytinx J."/>
            <person name="Rineau F."/>
            <person name="Colpaert J."/>
            <person name="Kohler A."/>
            <person name="Nagy L.G."/>
            <person name="Floudas D."/>
            <person name="Copeland A."/>
            <person name="Barry K.W."/>
            <person name="Cichocki N."/>
            <person name="Veneault-Fourrey C."/>
            <person name="LaButti K."/>
            <person name="Lindquist E.A."/>
            <person name="Lipzen A."/>
            <person name="Lundell T."/>
            <person name="Morin E."/>
            <person name="Murat C."/>
            <person name="Sun H."/>
            <person name="Tunlid A."/>
            <person name="Henrissat B."/>
            <person name="Grigoriev I.V."/>
            <person name="Hibbett D.S."/>
            <person name="Martin F."/>
            <person name="Nordberg H.P."/>
            <person name="Cantor M.N."/>
            <person name="Hua S.X."/>
        </authorList>
    </citation>
    <scope>NUCLEOTIDE SEQUENCE [LARGE SCALE GENOMIC DNA]</scope>
    <source>
        <strain evidence="2 3">UH-Slu-Lm8-n1</strain>
    </source>
</reference>
<feature type="compositionally biased region" description="Polar residues" evidence="1">
    <location>
        <begin position="45"/>
        <end position="72"/>
    </location>
</feature>
<feature type="compositionally biased region" description="Low complexity" evidence="1">
    <location>
        <begin position="1"/>
        <end position="16"/>
    </location>
</feature>
<gene>
    <name evidence="2" type="ORF">CY34DRAFT_401846</name>
</gene>
<sequence length="178" mass="19402">MSQSTSHPSSSCGSSPDPLPYNQPASSRDVPGTTTPHAPHISHQACLNQHSEAGLATGSTSSVLPQAPNLSLGQKRVAEDLDDRDTKRIKMDPEDPILPIFEHVFSVLPETMLTDAAEDPDVWQFISEIENVMDPSLPPCESLTDAAEDPDFCNYPIRTLLIGSWLNSSRWNALDQPL</sequence>
<evidence type="ECO:0000313" key="3">
    <source>
        <dbReference type="Proteomes" id="UP000054485"/>
    </source>
</evidence>
<name>A0A0D0A8U6_9AGAM</name>
<keyword evidence="3" id="KW-1185">Reference proteome</keyword>
<evidence type="ECO:0000256" key="1">
    <source>
        <dbReference type="SAM" id="MobiDB-lite"/>
    </source>
</evidence>
<dbReference type="OrthoDB" id="6910977at2759"/>
<feature type="compositionally biased region" description="Basic and acidic residues" evidence="1">
    <location>
        <begin position="76"/>
        <end position="91"/>
    </location>
</feature>
<reference evidence="3" key="2">
    <citation type="submission" date="2015-01" db="EMBL/GenBank/DDBJ databases">
        <title>Evolutionary Origins and Diversification of the Mycorrhizal Mutualists.</title>
        <authorList>
            <consortium name="DOE Joint Genome Institute"/>
            <consortium name="Mycorrhizal Genomics Consortium"/>
            <person name="Kohler A."/>
            <person name="Kuo A."/>
            <person name="Nagy L.G."/>
            <person name="Floudas D."/>
            <person name="Copeland A."/>
            <person name="Barry K.W."/>
            <person name="Cichocki N."/>
            <person name="Veneault-Fourrey C."/>
            <person name="LaButti K."/>
            <person name="Lindquist E.A."/>
            <person name="Lipzen A."/>
            <person name="Lundell T."/>
            <person name="Morin E."/>
            <person name="Murat C."/>
            <person name="Riley R."/>
            <person name="Ohm R."/>
            <person name="Sun H."/>
            <person name="Tunlid A."/>
            <person name="Henrissat B."/>
            <person name="Grigoriev I.V."/>
            <person name="Hibbett D.S."/>
            <person name="Martin F."/>
        </authorList>
    </citation>
    <scope>NUCLEOTIDE SEQUENCE [LARGE SCALE GENOMIC DNA]</scope>
    <source>
        <strain evidence="3">UH-Slu-Lm8-n1</strain>
    </source>
</reference>
<dbReference type="Proteomes" id="UP000054485">
    <property type="component" value="Unassembled WGS sequence"/>
</dbReference>
<dbReference type="EMBL" id="KN835158">
    <property type="protein sequence ID" value="KIK46540.1"/>
    <property type="molecule type" value="Genomic_DNA"/>
</dbReference>
<proteinExistence type="predicted"/>